<organism evidence="3 4">
    <name type="scientific">Nitrospina gracilis (strain 3/211)</name>
    <dbReference type="NCBI Taxonomy" id="1266370"/>
    <lineage>
        <taxon>Bacteria</taxon>
        <taxon>Pseudomonadati</taxon>
        <taxon>Nitrospinota/Tectimicrobiota group</taxon>
        <taxon>Nitrospinota</taxon>
        <taxon>Nitrospinia</taxon>
        <taxon>Nitrospinales</taxon>
        <taxon>Nitrospinaceae</taxon>
        <taxon>Nitrospina</taxon>
    </lineage>
</organism>
<dbReference type="Gene3D" id="3.90.1580.10">
    <property type="entry name" value="paralog of FGE (formylglycine-generating enzyme)"/>
    <property type="match status" value="1"/>
</dbReference>
<evidence type="ECO:0000259" key="2">
    <source>
        <dbReference type="Pfam" id="PF03781"/>
    </source>
</evidence>
<feature type="domain" description="Sulfatase-modifying factor enzyme-like" evidence="2">
    <location>
        <begin position="28"/>
        <end position="245"/>
    </location>
</feature>
<feature type="chain" id="PRO_5004019934" description="Sulfatase-modifying factor enzyme-like domain-containing protein" evidence="1">
    <location>
        <begin position="24"/>
        <end position="251"/>
    </location>
</feature>
<dbReference type="STRING" id="1266370.NITGR_730033"/>
<dbReference type="PANTHER" id="PTHR23150">
    <property type="entry name" value="SULFATASE MODIFYING FACTOR 1, 2"/>
    <property type="match status" value="1"/>
</dbReference>
<dbReference type="OrthoDB" id="9768004at2"/>
<dbReference type="HOGENOM" id="CLU_012431_0_2_0"/>
<evidence type="ECO:0000256" key="1">
    <source>
        <dbReference type="SAM" id="SignalP"/>
    </source>
</evidence>
<dbReference type="InterPro" id="IPR042095">
    <property type="entry name" value="SUMF_sf"/>
</dbReference>
<dbReference type="Pfam" id="PF03781">
    <property type="entry name" value="FGE-sulfatase"/>
    <property type="match status" value="1"/>
</dbReference>
<dbReference type="RefSeq" id="WP_005010430.1">
    <property type="nucleotide sequence ID" value="NZ_HG422173.1"/>
</dbReference>
<keyword evidence="4" id="KW-1185">Reference proteome</keyword>
<name>M1ZDL7_NITG3</name>
<reference evidence="3 4" key="1">
    <citation type="journal article" date="2013" name="Front. Microbiol.">
        <title>The genome of Nitrospina gracilis illuminates the metabolism and evolution of the major marine nitrite oxidizer.</title>
        <authorList>
            <person name="Luecker S."/>
            <person name="Nowka B."/>
            <person name="Rattei T."/>
            <person name="Spieck E."/>
            <person name="and Daims H."/>
        </authorList>
    </citation>
    <scope>NUCLEOTIDE SEQUENCE [LARGE SCALE GENOMIC DNA]</scope>
    <source>
        <strain evidence="3 4">3/211</strain>
    </source>
</reference>
<dbReference type="InterPro" id="IPR016187">
    <property type="entry name" value="CTDL_fold"/>
</dbReference>
<sequence length="251" mass="28935">MKKLFILIVLFSTFFIFATPVLAENPPEGMVKIPTGCFMMGTNNVYEYEVGRKNGRERPVHQVCIDSFYLDRHEAAQKEYVEVMGKNPSYFPGDNLPVEHVKFKEAQEYCSLRGKRLPTEAEWEYAARAGGVDDYPWGPEIDGDYVWYDLNSVRKPHPVGTRKANAFGVHDMLGSVWEWVSDWYSDHYYEVSPRDNPQGPQERQSWHVIRGGSWVDDPENIRVTVRYRGDSDGTYHFLVGVRCARDLTPSP</sequence>
<dbReference type="InterPro" id="IPR005532">
    <property type="entry name" value="SUMF_dom"/>
</dbReference>
<dbReference type="InterPro" id="IPR051043">
    <property type="entry name" value="Sulfatase_Mod_Factor_Kinase"/>
</dbReference>
<dbReference type="GO" id="GO:0120147">
    <property type="term" value="F:formylglycine-generating oxidase activity"/>
    <property type="evidence" value="ECO:0007669"/>
    <property type="project" value="TreeGrafter"/>
</dbReference>
<accession>M1ZDL7</accession>
<dbReference type="InParanoid" id="M1ZDL7"/>
<keyword evidence="1" id="KW-0732">Signal</keyword>
<evidence type="ECO:0000313" key="4">
    <source>
        <dbReference type="Proteomes" id="UP000011704"/>
    </source>
</evidence>
<evidence type="ECO:0000313" key="3">
    <source>
        <dbReference type="EMBL" id="CCQ91575.1"/>
    </source>
</evidence>
<feature type="signal peptide" evidence="1">
    <location>
        <begin position="1"/>
        <end position="23"/>
    </location>
</feature>
<dbReference type="SUPFAM" id="SSF56436">
    <property type="entry name" value="C-type lectin-like"/>
    <property type="match status" value="1"/>
</dbReference>
<protein>
    <recommendedName>
        <fullName evidence="2">Sulfatase-modifying factor enzyme-like domain-containing protein</fullName>
    </recommendedName>
</protein>
<comment type="caution">
    <text evidence="3">The sequence shown here is derived from an EMBL/GenBank/DDBJ whole genome shotgun (WGS) entry which is preliminary data.</text>
</comment>
<proteinExistence type="predicted"/>
<gene>
    <name evidence="3" type="ORF">NITGR_730033</name>
</gene>
<dbReference type="PANTHER" id="PTHR23150:SF19">
    <property type="entry name" value="FORMYLGLYCINE-GENERATING ENZYME"/>
    <property type="match status" value="1"/>
</dbReference>
<dbReference type="EMBL" id="CAQJ01000081">
    <property type="protein sequence ID" value="CCQ91575.1"/>
    <property type="molecule type" value="Genomic_DNA"/>
</dbReference>
<dbReference type="AlphaFoldDB" id="M1ZDL7"/>
<dbReference type="Proteomes" id="UP000011704">
    <property type="component" value="Unassembled WGS sequence"/>
</dbReference>